<evidence type="ECO:0000313" key="17">
    <source>
        <dbReference type="Proteomes" id="UP000078284"/>
    </source>
</evidence>
<feature type="transmembrane region" description="Helical" evidence="14">
    <location>
        <begin position="672"/>
        <end position="695"/>
    </location>
</feature>
<feature type="binding site" evidence="12">
    <location>
        <position position="136"/>
    </location>
    <ligand>
        <name>UDP-alpha-D-glucose</name>
        <dbReference type="ChEBI" id="CHEBI:58885"/>
    </ligand>
</feature>
<keyword evidence="5 14" id="KW-1133">Transmembrane helix</keyword>
<evidence type="ECO:0000313" key="16">
    <source>
        <dbReference type="EMBL" id="OAP10011.1"/>
    </source>
</evidence>
<keyword evidence="6" id="KW-0333">Golgi apparatus</keyword>
<evidence type="ECO:0000256" key="6">
    <source>
        <dbReference type="ARBA" id="ARBA00023034"/>
    </source>
</evidence>
<protein>
    <submittedName>
        <fullName evidence="16">CSLB04</fullName>
    </submittedName>
</protein>
<feature type="transmembrane region" description="Helical" evidence="14">
    <location>
        <begin position="568"/>
        <end position="587"/>
    </location>
</feature>
<keyword evidence="2" id="KW-0328">Glycosyltransferase</keyword>
<feature type="transmembrane region" description="Helical" evidence="14">
    <location>
        <begin position="701"/>
        <end position="721"/>
    </location>
</feature>
<evidence type="ECO:0000256" key="7">
    <source>
        <dbReference type="ARBA" id="ARBA00023136"/>
    </source>
</evidence>
<reference evidence="15 18" key="3">
    <citation type="submission" date="2019-12" db="EMBL/GenBank/DDBJ databases">
        <authorList>
            <person name="Jiao W.-B."/>
            <person name="Schneeberger K."/>
        </authorList>
    </citation>
    <scope>NUCLEOTIDE SEQUENCE [LARGE SCALE GENOMIC DNA]</scope>
    <source>
        <strain evidence="18">cv. C24</strain>
    </source>
</reference>
<dbReference type="EMBL" id="CACSHJ010000088">
    <property type="protein sequence ID" value="CAA0374143.1"/>
    <property type="molecule type" value="Genomic_DNA"/>
</dbReference>
<feature type="transmembrane region" description="Helical" evidence="14">
    <location>
        <begin position="49"/>
        <end position="68"/>
    </location>
</feature>
<evidence type="ECO:0000256" key="2">
    <source>
        <dbReference type="ARBA" id="ARBA00022676"/>
    </source>
</evidence>
<keyword evidence="7 14" id="KW-0472">Membrane</keyword>
<comment type="function">
    <text evidence="9">Thought to be a Golgi-localized beta-glycan synthase that polymerize the backbones of noncellulosic polysaccharides (hemicelluloses) of plant cell wall.</text>
</comment>
<dbReference type="SUPFAM" id="SSF53448">
    <property type="entry name" value="Nucleotide-diphospho-sugar transferases"/>
    <property type="match status" value="1"/>
</dbReference>
<feature type="active site" evidence="11">
    <location>
        <position position="136"/>
    </location>
</feature>
<evidence type="ECO:0000256" key="1">
    <source>
        <dbReference type="ARBA" id="ARBA00004653"/>
    </source>
</evidence>
<evidence type="ECO:0000313" key="15">
    <source>
        <dbReference type="EMBL" id="CAA0374143.1"/>
    </source>
</evidence>
<organism evidence="16 17">
    <name type="scientific">Arabidopsis thaliana</name>
    <name type="common">Mouse-ear cress</name>
    <dbReference type="NCBI Taxonomy" id="3702"/>
    <lineage>
        <taxon>Eukaryota</taxon>
        <taxon>Viridiplantae</taxon>
        <taxon>Streptophyta</taxon>
        <taxon>Embryophyta</taxon>
        <taxon>Tracheophyta</taxon>
        <taxon>Spermatophyta</taxon>
        <taxon>Magnoliopsida</taxon>
        <taxon>eudicotyledons</taxon>
        <taxon>Gunneridae</taxon>
        <taxon>Pentapetalae</taxon>
        <taxon>rosids</taxon>
        <taxon>malvids</taxon>
        <taxon>Brassicales</taxon>
        <taxon>Brassicaceae</taxon>
        <taxon>Camelineae</taxon>
        <taxon>Arabidopsis</taxon>
    </lineage>
</organism>
<dbReference type="EMBL" id="LUHQ01000002">
    <property type="protein sequence ID" value="OAP10011.1"/>
    <property type="molecule type" value="Genomic_DNA"/>
</dbReference>
<evidence type="ECO:0000313" key="18">
    <source>
        <dbReference type="Proteomes" id="UP000434276"/>
    </source>
</evidence>
<feature type="transmembrane region" description="Helical" evidence="14">
    <location>
        <begin position="733"/>
        <end position="753"/>
    </location>
</feature>
<evidence type="ECO:0000256" key="13">
    <source>
        <dbReference type="PIRSR" id="PIRSR605150-3"/>
    </source>
</evidence>
<dbReference type="GO" id="GO:0030244">
    <property type="term" value="P:cellulose biosynthetic process"/>
    <property type="evidence" value="ECO:0007669"/>
    <property type="project" value="InterPro"/>
</dbReference>
<keyword evidence="3" id="KW-0808">Transferase</keyword>
<evidence type="ECO:0000256" key="4">
    <source>
        <dbReference type="ARBA" id="ARBA00022692"/>
    </source>
</evidence>
<feature type="binding site" evidence="13">
    <location>
        <position position="294"/>
    </location>
    <ligand>
        <name>Mn(2+)</name>
        <dbReference type="ChEBI" id="CHEBI:29035"/>
    </ligand>
</feature>
<accession>A0A5S9X388</accession>
<keyword evidence="8" id="KW-0961">Cell wall biogenesis/degradation</keyword>
<dbReference type="InterPro" id="IPR005150">
    <property type="entry name" value="Cellulose_synth"/>
</dbReference>
<feature type="active site" evidence="11">
    <location>
        <position position="461"/>
    </location>
</feature>
<evidence type="ECO:0000256" key="14">
    <source>
        <dbReference type="SAM" id="Phobius"/>
    </source>
</evidence>
<dbReference type="Proteomes" id="UP000078284">
    <property type="component" value="Chromosome 2"/>
</dbReference>
<evidence type="ECO:0000256" key="3">
    <source>
        <dbReference type="ARBA" id="ARBA00022679"/>
    </source>
</evidence>
<evidence type="ECO:0000256" key="5">
    <source>
        <dbReference type="ARBA" id="ARBA00022989"/>
    </source>
</evidence>
<evidence type="ECO:0000256" key="11">
    <source>
        <dbReference type="PIRSR" id="PIRSR605150-1"/>
    </source>
</evidence>
<name>A0A178VX93_ARATH</name>
<accession>A0A178VX93</accession>
<feature type="transmembrane region" description="Helical" evidence="14">
    <location>
        <begin position="20"/>
        <end position="42"/>
    </location>
</feature>
<feature type="transmembrane region" description="Helical" evidence="14">
    <location>
        <begin position="614"/>
        <end position="635"/>
    </location>
</feature>
<dbReference type="ExpressionAtlas" id="A0A178VX93">
    <property type="expression patterns" value="baseline and differential"/>
</dbReference>
<evidence type="ECO:0000256" key="10">
    <source>
        <dbReference type="ARBA" id="ARBA00061103"/>
    </source>
</evidence>
<dbReference type="AlphaFoldDB" id="A0A178VX93"/>
<dbReference type="OrthoDB" id="72851at2759"/>
<comment type="subcellular location">
    <subcellularLocation>
        <location evidence="1">Golgi apparatus membrane</location>
        <topology evidence="1">Multi-pass membrane protein</topology>
    </subcellularLocation>
</comment>
<dbReference type="GO" id="GO:0071555">
    <property type="term" value="P:cell wall organization"/>
    <property type="evidence" value="ECO:0007669"/>
    <property type="project" value="UniProtKB-KW"/>
</dbReference>
<reference evidence="16" key="2">
    <citation type="submission" date="2016-03" db="EMBL/GenBank/DDBJ databases">
        <title>Full-length assembly of Arabidopsis thaliana Ler reveals the complement of translocations and inversions.</title>
        <authorList>
            <person name="Zapata L."/>
            <person name="Schneeberger K."/>
            <person name="Ossowski S."/>
        </authorList>
    </citation>
    <scope>NUCLEOTIDE SEQUENCE [LARGE SCALE GENOMIC DNA]</scope>
    <source>
        <tissue evidence="16">Leaf</tissue>
    </source>
</reference>
<comment type="similarity">
    <text evidence="10">Belongs to the glycosyltransferase 2 family. Plant cellulose synthase-like B subfamily.</text>
</comment>
<evidence type="ECO:0000256" key="9">
    <source>
        <dbReference type="ARBA" id="ARBA00037405"/>
    </source>
</evidence>
<feature type="binding site" evidence="13">
    <location>
        <position position="270"/>
    </location>
    <ligand>
        <name>Mn(2+)</name>
        <dbReference type="ChEBI" id="CHEBI:29035"/>
    </ligand>
</feature>
<evidence type="ECO:0000256" key="12">
    <source>
        <dbReference type="PIRSR" id="PIRSR605150-2"/>
    </source>
</evidence>
<feature type="binding site" evidence="12">
    <location>
        <position position="107"/>
    </location>
    <ligand>
        <name>UDP-alpha-D-glucose</name>
        <dbReference type="ChEBI" id="CHEBI:58885"/>
    </ligand>
</feature>
<dbReference type="InterPro" id="IPR029044">
    <property type="entry name" value="Nucleotide-diphossugar_trans"/>
</dbReference>
<dbReference type="GO" id="GO:0000139">
    <property type="term" value="C:Golgi membrane"/>
    <property type="evidence" value="ECO:0007669"/>
    <property type="project" value="UniProtKB-SubCell"/>
</dbReference>
<dbReference type="PANTHER" id="PTHR13301">
    <property type="entry name" value="X-BOX TRANSCRIPTION FACTOR-RELATED"/>
    <property type="match status" value="1"/>
</dbReference>
<proteinExistence type="inferred from homology"/>
<evidence type="ECO:0000256" key="8">
    <source>
        <dbReference type="ARBA" id="ARBA00023316"/>
    </source>
</evidence>
<dbReference type="Proteomes" id="UP000434276">
    <property type="component" value="Unassembled WGS sequence"/>
</dbReference>
<dbReference type="Pfam" id="PF03552">
    <property type="entry name" value="Cellulose_synt"/>
    <property type="match status" value="2"/>
</dbReference>
<dbReference type="FunFam" id="3.90.550.10:FF:000162">
    <property type="entry name" value="Cellulose synthase-like B6"/>
    <property type="match status" value="1"/>
</dbReference>
<sequence>MAESSSPLPPLCERISHKSYFLRAVDLTILGLLLSLLLYRILHVNQKDTVWIVAFLCETCFTFVWLLITNIKWSPADYKTYPERLDERVHELPPVDMFVTTADPVREPPLIVVNTVLSLLAVNYPANKLACYVSDDGCSPLTYFSLKEASKFAKIWVPFCKKYNVRVRAPFMYFRNSPEAAEGSEFSKDWEMTKREYEKLSQKVEDATGSSHWLDAEDDFEAFLNTKSNDHSTIVKVVWENKGGVGDEKEVPHVVYISREKRPNHFHHYKAGAMNFLVRVSGLMTNAPYMLNVDCDMYVNEADVVRQAMCIFLQKSMDSNHCAFVQYPQDFYDSNVGELTVLQLYLGRGIAGIQGPQYAGSGCFHTRRVMYGLSLDDLGDDGSLSSIATRKYLAEESLTREFGNSKEMVKSVVDALQRKPFPQKNLKDSLETAQEMGHCHYEYQTSWGKNIGWLYDSTTEDVNTSIGIHSRGWTSSYIFPDPPAFLGCMPQGGPEVMVQQRRWATGLLEILFNKQSPLIGMFCRKIRFRQSLAYLYVFSWGLRSIPELFYCLLPAYCLLHNSALFPKGVYLGIIITLVGIHCLYTLWEFMNLGFSIQSWYVTQSFGRIKTTCSWLFSVLDVILKLLGISKTVFIVTKKTMPETKSGSGSKKSQREVDCPNQDSGKFEFDGSLYFLPGTFIVLVNLAALAGCLVGLQGRGGGGSGLAEACGCILVVILFLPFLKGMFEKGKYGIPFSTLSKAAFLAALFVVLSVGN</sequence>
<reference evidence="17" key="1">
    <citation type="journal article" date="2016" name="Proc. Natl. Acad. Sci. U.S.A.">
        <title>Chromosome-level assembly of Arabidopsis thaliana Ler reveals the extent of translocation and inversion polymorphisms.</title>
        <authorList>
            <person name="Zapata L."/>
            <person name="Ding J."/>
            <person name="Willing E.M."/>
            <person name="Hartwig B."/>
            <person name="Bezdan D."/>
            <person name="Jiao W.B."/>
            <person name="Patel V."/>
            <person name="Velikkakam James G."/>
            <person name="Koornneef M."/>
            <person name="Ossowski S."/>
            <person name="Schneeberger K."/>
        </authorList>
    </citation>
    <scope>NUCLEOTIDE SEQUENCE [LARGE SCALE GENOMIC DNA]</scope>
    <source>
        <strain evidence="17">cv. Landsberg erecta</strain>
    </source>
</reference>
<dbReference type="Gene3D" id="3.90.550.10">
    <property type="entry name" value="Spore Coat Polysaccharide Biosynthesis Protein SpsA, Chain A"/>
    <property type="match status" value="1"/>
</dbReference>
<keyword evidence="4 14" id="KW-0812">Transmembrane</keyword>
<gene>
    <name evidence="16" type="ordered locus">AXX17_At2g28880</name>
    <name evidence="15" type="ORF">C24_LOCUS9527</name>
</gene>
<dbReference type="GO" id="GO:0016760">
    <property type="term" value="F:cellulose synthase (UDP-forming) activity"/>
    <property type="evidence" value="ECO:0007669"/>
    <property type="project" value="InterPro"/>
</dbReference>